<accession>A0ABN8I2Z4</accession>
<dbReference type="InterPro" id="IPR000873">
    <property type="entry name" value="AMP-dep_synth/lig_dom"/>
</dbReference>
<dbReference type="Proteomes" id="UP000837857">
    <property type="component" value="Chromosome 16"/>
</dbReference>
<dbReference type="Gene3D" id="3.40.50.980">
    <property type="match status" value="2"/>
</dbReference>
<dbReference type="PROSITE" id="PS00455">
    <property type="entry name" value="AMP_BINDING"/>
    <property type="match status" value="1"/>
</dbReference>
<dbReference type="InterPro" id="IPR025110">
    <property type="entry name" value="AMP-bd_C"/>
</dbReference>
<feature type="region of interest" description="Disordered" evidence="5">
    <location>
        <begin position="340"/>
        <end position="365"/>
    </location>
</feature>
<gene>
    <name evidence="8" type="ORF">IPOD504_LOCUS5004</name>
</gene>
<feature type="domain" description="AMP-dependent synthetase/ligase" evidence="6">
    <location>
        <begin position="37"/>
        <end position="368"/>
    </location>
</feature>
<dbReference type="PANTHER" id="PTHR24096:SF149">
    <property type="entry name" value="AMP-BINDING DOMAIN-CONTAINING PROTEIN-RELATED"/>
    <property type="match status" value="1"/>
</dbReference>
<evidence type="ECO:0000256" key="5">
    <source>
        <dbReference type="SAM" id="MobiDB-lite"/>
    </source>
</evidence>
<evidence type="ECO:0000259" key="6">
    <source>
        <dbReference type="Pfam" id="PF00501"/>
    </source>
</evidence>
<evidence type="ECO:0000259" key="7">
    <source>
        <dbReference type="Pfam" id="PF13193"/>
    </source>
</evidence>
<proteinExistence type="inferred from homology"/>
<dbReference type="Gene3D" id="3.40.50.12780">
    <property type="entry name" value="N-terminal domain of ligase-like"/>
    <property type="match status" value="1"/>
</dbReference>
<name>A0ABN8I2Z4_9NEOP</name>
<sequence length="615" mass="67782">MVIKNKVVYGGPALNIPAHLSFGQYILDKFTEHSVEEKKIALVHGDTDQVTTYRQLLQEVVSVANGLKSLGVKRGDIVAICSENRLEFMFTAIGIILCGATVTTLSPQYAKGETKHVLNISKPTLLIASEAVLKQNLSVYKEVMFIKRFIQMNGQPIDNGIISLKSVYAETDPFDFEAENVKGAIDTVFLLYSSGTTGLPKGVMLTHVNALYAATESQGIAVDHSHSCYLTVVPWYHAYGLMTTINYLTVGKTMVYFPGFYPEKYLRAIEKYKVNVLFTVPPIIVFLTKSPLVNNYDVSSVSRVWCAAAPLSTDTIRNVMKRLPNCEGVLQGYGMTETSTAATKDVDGDTRKHKPGSGGPPLPGVKLKHTHTHTHTHTPCPVPKSQDCELLMNSKSDQMTLTSRRFAVILDVIQLCEVNAERVDCTKLGHPPSYWDRNARVVDVESRKRLGPMETGEICIKGPVVMKGYMEDESANRGIIDEEGFLKTGDIGYYDHDGYIFIVDRIKELIKYKGHQVAPAAVESVVLQHSGVAECGVVGAPDDYAGELPTAFVVVKPGSRVTARELIEFAASRLSPANHLHGGVIFVKEIPKNPSGKILRRVLKQNLQKKRKSKL</sequence>
<feature type="non-terminal residue" evidence="8">
    <location>
        <position position="615"/>
    </location>
</feature>
<dbReference type="SUPFAM" id="SSF56801">
    <property type="entry name" value="Acetyl-CoA synthetase-like"/>
    <property type="match status" value="2"/>
</dbReference>
<dbReference type="CDD" id="cd05911">
    <property type="entry name" value="Firefly_Luc_like"/>
    <property type="match status" value="1"/>
</dbReference>
<keyword evidence="9" id="KW-1185">Reference proteome</keyword>
<dbReference type="Gene3D" id="3.30.300.30">
    <property type="match status" value="1"/>
</dbReference>
<evidence type="ECO:0000256" key="4">
    <source>
        <dbReference type="ARBA" id="ARBA00023140"/>
    </source>
</evidence>
<evidence type="ECO:0000256" key="3">
    <source>
        <dbReference type="ARBA" id="ARBA00022598"/>
    </source>
</evidence>
<dbReference type="Pfam" id="PF00501">
    <property type="entry name" value="AMP-binding"/>
    <property type="match status" value="1"/>
</dbReference>
<feature type="domain" description="AMP-binding enzyme C-terminal" evidence="7">
    <location>
        <begin position="522"/>
        <end position="597"/>
    </location>
</feature>
<dbReference type="PANTHER" id="PTHR24096">
    <property type="entry name" value="LONG-CHAIN-FATTY-ACID--COA LIGASE"/>
    <property type="match status" value="1"/>
</dbReference>
<evidence type="ECO:0000313" key="8">
    <source>
        <dbReference type="EMBL" id="CAH2045280.1"/>
    </source>
</evidence>
<dbReference type="EMBL" id="OW152828">
    <property type="protein sequence ID" value="CAH2045280.1"/>
    <property type="molecule type" value="Genomic_DNA"/>
</dbReference>
<dbReference type="InterPro" id="IPR042099">
    <property type="entry name" value="ANL_N_sf"/>
</dbReference>
<evidence type="ECO:0000256" key="2">
    <source>
        <dbReference type="ARBA" id="ARBA00006432"/>
    </source>
</evidence>
<evidence type="ECO:0000256" key="1">
    <source>
        <dbReference type="ARBA" id="ARBA00004275"/>
    </source>
</evidence>
<evidence type="ECO:0000313" key="9">
    <source>
        <dbReference type="Proteomes" id="UP000837857"/>
    </source>
</evidence>
<comment type="subcellular location">
    <subcellularLocation>
        <location evidence="1">Peroxisome</location>
    </subcellularLocation>
</comment>
<comment type="similarity">
    <text evidence="2">Belongs to the ATP-dependent AMP-binding enzyme family.</text>
</comment>
<reference evidence="8" key="1">
    <citation type="submission" date="2022-03" db="EMBL/GenBank/DDBJ databases">
        <authorList>
            <person name="Martin H S."/>
        </authorList>
    </citation>
    <scope>NUCLEOTIDE SEQUENCE</scope>
</reference>
<organism evidence="8 9">
    <name type="scientific">Iphiclides podalirius</name>
    <name type="common">scarce swallowtail</name>
    <dbReference type="NCBI Taxonomy" id="110791"/>
    <lineage>
        <taxon>Eukaryota</taxon>
        <taxon>Metazoa</taxon>
        <taxon>Ecdysozoa</taxon>
        <taxon>Arthropoda</taxon>
        <taxon>Hexapoda</taxon>
        <taxon>Insecta</taxon>
        <taxon>Pterygota</taxon>
        <taxon>Neoptera</taxon>
        <taxon>Endopterygota</taxon>
        <taxon>Lepidoptera</taxon>
        <taxon>Glossata</taxon>
        <taxon>Ditrysia</taxon>
        <taxon>Papilionoidea</taxon>
        <taxon>Papilionidae</taxon>
        <taxon>Papilioninae</taxon>
        <taxon>Iphiclides</taxon>
    </lineage>
</organism>
<keyword evidence="4" id="KW-0576">Peroxisome</keyword>
<dbReference type="InterPro" id="IPR045851">
    <property type="entry name" value="AMP-bd_C_sf"/>
</dbReference>
<dbReference type="Pfam" id="PF13193">
    <property type="entry name" value="AMP-binding_C"/>
    <property type="match status" value="1"/>
</dbReference>
<keyword evidence="3" id="KW-0436">Ligase</keyword>
<dbReference type="Gene3D" id="2.30.38.10">
    <property type="entry name" value="Luciferase, Domain 3"/>
    <property type="match status" value="1"/>
</dbReference>
<protein>
    <submittedName>
        <fullName evidence="8">Uncharacterized protein</fullName>
    </submittedName>
</protein>
<dbReference type="InterPro" id="IPR020845">
    <property type="entry name" value="AMP-binding_CS"/>
</dbReference>